<keyword evidence="1" id="KW-0472">Membrane</keyword>
<evidence type="ECO:0000313" key="3">
    <source>
        <dbReference type="Proteomes" id="UP001054857"/>
    </source>
</evidence>
<feature type="non-terminal residue" evidence="2">
    <location>
        <position position="226"/>
    </location>
</feature>
<dbReference type="Gene3D" id="3.30.420.150">
    <property type="entry name" value="Exopolyphosphatase. Domain 2"/>
    <property type="match status" value="1"/>
</dbReference>
<organism evidence="2 3">
    <name type="scientific">Astrephomene gubernaculifera</name>
    <dbReference type="NCBI Taxonomy" id="47775"/>
    <lineage>
        <taxon>Eukaryota</taxon>
        <taxon>Viridiplantae</taxon>
        <taxon>Chlorophyta</taxon>
        <taxon>core chlorophytes</taxon>
        <taxon>Chlorophyceae</taxon>
        <taxon>CS clade</taxon>
        <taxon>Chlamydomonadales</taxon>
        <taxon>Astrephomenaceae</taxon>
        <taxon>Astrephomene</taxon>
    </lineage>
</organism>
<dbReference type="AlphaFoldDB" id="A0AAD3HHT7"/>
<sequence>GRHCVLGSEQPKLQGPFVALAGFYVVWKFFGLAGGDAPAAVLGAARGHCALPWREVSSTLGHHINVEKYCMWGPYVAHLITAGLGLTPEQYDIGSGDVGWPVGAALAEALRLPGMGPQPPLVARLLPARLLPSSWAAAEQAAALATDEGSLGEWGGSSGLGLGAGLRLLWALLLVLLFAWCCACLVTRAWGRVGLGGGIVRVFGGPLSLPLAGRGRQAQQRRTWLV</sequence>
<evidence type="ECO:0000313" key="2">
    <source>
        <dbReference type="EMBL" id="GFR41178.1"/>
    </source>
</evidence>
<proteinExistence type="predicted"/>
<keyword evidence="1" id="KW-1133">Transmembrane helix</keyword>
<keyword evidence="3" id="KW-1185">Reference proteome</keyword>
<dbReference type="EMBL" id="BMAR01000001">
    <property type="protein sequence ID" value="GFR41178.1"/>
    <property type="molecule type" value="Genomic_DNA"/>
</dbReference>
<comment type="caution">
    <text evidence="2">The sequence shown here is derived from an EMBL/GenBank/DDBJ whole genome shotgun (WGS) entry which is preliminary data.</text>
</comment>
<reference evidence="2 3" key="1">
    <citation type="journal article" date="2021" name="Sci. Rep.">
        <title>Genome sequencing of the multicellular alga Astrephomene provides insights into convergent evolution of germ-soma differentiation.</title>
        <authorList>
            <person name="Yamashita S."/>
            <person name="Yamamoto K."/>
            <person name="Matsuzaki R."/>
            <person name="Suzuki S."/>
            <person name="Yamaguchi H."/>
            <person name="Hirooka S."/>
            <person name="Minakuchi Y."/>
            <person name="Miyagishima S."/>
            <person name="Kawachi M."/>
            <person name="Toyoda A."/>
            <person name="Nozaki H."/>
        </authorList>
    </citation>
    <scope>NUCLEOTIDE SEQUENCE [LARGE SCALE GENOMIC DNA]</scope>
    <source>
        <strain evidence="2 3">NIES-4017</strain>
    </source>
</reference>
<feature type="transmembrane region" description="Helical" evidence="1">
    <location>
        <begin position="168"/>
        <end position="189"/>
    </location>
</feature>
<name>A0AAD3HHT7_9CHLO</name>
<evidence type="ECO:0000256" key="1">
    <source>
        <dbReference type="SAM" id="Phobius"/>
    </source>
</evidence>
<protein>
    <submittedName>
        <fullName evidence="2">Uncharacterized protein</fullName>
    </submittedName>
</protein>
<gene>
    <name evidence="2" type="ORF">Agub_g1845</name>
</gene>
<accession>A0AAD3HHT7</accession>
<keyword evidence="1" id="KW-0812">Transmembrane</keyword>
<dbReference type="Proteomes" id="UP001054857">
    <property type="component" value="Unassembled WGS sequence"/>
</dbReference>